<evidence type="ECO:0000259" key="1">
    <source>
        <dbReference type="Pfam" id="PF08818"/>
    </source>
</evidence>
<protein>
    <submittedName>
        <fullName evidence="2">DUF1801 domain-containing protein</fullName>
    </submittedName>
</protein>
<organism evidence="2 3">
    <name type="scientific">Dactylosporangium fulvum</name>
    <dbReference type="NCBI Taxonomy" id="53359"/>
    <lineage>
        <taxon>Bacteria</taxon>
        <taxon>Bacillati</taxon>
        <taxon>Actinomycetota</taxon>
        <taxon>Actinomycetes</taxon>
        <taxon>Micromonosporales</taxon>
        <taxon>Micromonosporaceae</taxon>
        <taxon>Dactylosporangium</taxon>
    </lineage>
</organism>
<reference evidence="2" key="1">
    <citation type="submission" date="2021-04" db="EMBL/GenBank/DDBJ databases">
        <authorList>
            <person name="Hartkoorn R.C."/>
            <person name="Beaudoing E."/>
            <person name="Hot D."/>
        </authorList>
    </citation>
    <scope>NUCLEOTIDE SEQUENCE</scope>
    <source>
        <strain evidence="2">NRRL B-16292</strain>
    </source>
</reference>
<dbReference type="EMBL" id="CP073720">
    <property type="protein sequence ID" value="UWP79045.1"/>
    <property type="molecule type" value="Genomic_DNA"/>
</dbReference>
<dbReference type="RefSeq" id="WP_259856533.1">
    <property type="nucleotide sequence ID" value="NZ_BAAAST010000051.1"/>
</dbReference>
<gene>
    <name evidence="2" type="ORF">Dfulv_28190</name>
</gene>
<dbReference type="InterPro" id="IPR014922">
    <property type="entry name" value="YdhG-like"/>
</dbReference>
<dbReference type="SUPFAM" id="SSF159888">
    <property type="entry name" value="YdhG-like"/>
    <property type="match status" value="1"/>
</dbReference>
<reference evidence="2" key="2">
    <citation type="submission" date="2022-09" db="EMBL/GenBank/DDBJ databases">
        <title>Biosynthetic gene clusters of Dactylosporangioum fulvum.</title>
        <authorList>
            <person name="Caradec T."/>
        </authorList>
    </citation>
    <scope>NUCLEOTIDE SEQUENCE</scope>
    <source>
        <strain evidence="2">NRRL B-16292</strain>
    </source>
</reference>
<dbReference type="Proteomes" id="UP001059617">
    <property type="component" value="Chromosome"/>
</dbReference>
<sequence>MTEQHDELLEIVRELMREHAPQAAETISRGSPAWKSQEILAIVSHSKTHLTLAFTHGAEFDDPHGLLEGIGKNTRHVKLKLSREVPRAALGDYIRQAADRDRA</sequence>
<evidence type="ECO:0000313" key="2">
    <source>
        <dbReference type="EMBL" id="UWP79045.1"/>
    </source>
</evidence>
<accession>A0ABY5VNJ1</accession>
<dbReference type="Pfam" id="PF08818">
    <property type="entry name" value="DUF1801"/>
    <property type="match status" value="1"/>
</dbReference>
<keyword evidence="3" id="KW-1185">Reference proteome</keyword>
<name>A0ABY5VNJ1_9ACTN</name>
<dbReference type="Gene3D" id="3.90.1150.200">
    <property type="match status" value="1"/>
</dbReference>
<proteinExistence type="predicted"/>
<evidence type="ECO:0000313" key="3">
    <source>
        <dbReference type="Proteomes" id="UP001059617"/>
    </source>
</evidence>
<feature type="domain" description="YdhG-like" evidence="1">
    <location>
        <begin position="7"/>
        <end position="97"/>
    </location>
</feature>